<evidence type="ECO:0000256" key="4">
    <source>
        <dbReference type="ARBA" id="ARBA00023239"/>
    </source>
</evidence>
<dbReference type="OMA" id="LWAFCYG"/>
<gene>
    <name evidence="7" type="ORF">C3747_59g137</name>
</gene>
<proteinExistence type="inferred from homology"/>
<dbReference type="Gene3D" id="3.30.1360.20">
    <property type="entry name" value="Transcriptional coactivator/pterin dehydratase"/>
    <property type="match status" value="1"/>
</dbReference>
<sequence>MIRPVLRTRKHFSVAVRVWLHFCLFIYYYYFRCRVWLPTRLSAAVARMIVWSRRVSTSVLFCGVFNGPFSATFVTPSRWKGDYGFNVFHNSNPQHGGSYARHERRMREDEVADFLRSVKGWVPADEAVTASPAVEGSSEAAEEEKGPTPMTVFTGEEAIKREFVFPTFHDAYLFMGRVWAFCYGSDKYPHVTWDGTHITVYLYSPSFRGISKREARLAAFLNDQYNMFRKSKRQQEQLLSVAVKQTRMEELMGGVVAEKLKQREEERRKPLAEVTESRAIKWESLLDENSSGKKEKKS</sequence>
<dbReference type="VEuPathDB" id="TriTrypDB:Tc_MARK_9237"/>
<dbReference type="Proteomes" id="UP000246078">
    <property type="component" value="Unassembled WGS sequence"/>
</dbReference>
<dbReference type="PANTHER" id="PTHR12599:SF16">
    <property type="entry name" value="4A-HYDROXYTETRAHYDROBIOPTERIN DEHYDRATASE"/>
    <property type="match status" value="1"/>
</dbReference>
<protein>
    <recommendedName>
        <fullName evidence="3">4a-hydroxytetrahydrobiopterin dehydratase</fullName>
        <ecNumber evidence="3">4.2.1.96</ecNumber>
    </recommendedName>
</protein>
<dbReference type="InterPro" id="IPR036428">
    <property type="entry name" value="PCD_sf"/>
</dbReference>
<dbReference type="VEuPathDB" id="TriTrypDB:TcG_06670"/>
<dbReference type="EMBL" id="PRFC01000059">
    <property type="protein sequence ID" value="PWV11484.1"/>
    <property type="molecule type" value="Genomic_DNA"/>
</dbReference>
<dbReference type="VEuPathDB" id="TriTrypDB:C4B63_21g257"/>
<dbReference type="InterPro" id="IPR001533">
    <property type="entry name" value="Pterin_deHydtase"/>
</dbReference>
<dbReference type="VEuPathDB" id="TriTrypDB:TcCLB.511575.10"/>
<dbReference type="PANTHER" id="PTHR12599">
    <property type="entry name" value="PTERIN-4-ALPHA-CARBINOLAMINE DEHYDRATASE"/>
    <property type="match status" value="1"/>
</dbReference>
<reference evidence="7 8" key="1">
    <citation type="journal article" date="2018" name="Microb. Genom.">
        <title>Expanding an expanded genome: long-read sequencing of Trypanosoma cruzi.</title>
        <authorList>
            <person name="Berna L."/>
            <person name="Rodriguez M."/>
            <person name="Chiribao M.L."/>
            <person name="Parodi-Talice A."/>
            <person name="Pita S."/>
            <person name="Rijo G."/>
            <person name="Alvarez-Valin F."/>
            <person name="Robello C."/>
        </authorList>
    </citation>
    <scope>NUCLEOTIDE SEQUENCE [LARGE SCALE GENOMIC DNA]</scope>
    <source>
        <strain evidence="7 8">TCC</strain>
    </source>
</reference>
<dbReference type="Pfam" id="PF01329">
    <property type="entry name" value="Pterin_4a"/>
    <property type="match status" value="1"/>
</dbReference>
<evidence type="ECO:0000256" key="3">
    <source>
        <dbReference type="ARBA" id="ARBA00013252"/>
    </source>
</evidence>
<keyword evidence="6" id="KW-0812">Transmembrane</keyword>
<dbReference type="SUPFAM" id="SSF55248">
    <property type="entry name" value="PCD-like"/>
    <property type="match status" value="1"/>
</dbReference>
<accession>A0A2V2WYC2</accession>
<dbReference type="VEuPathDB" id="TriTrypDB:TCDM_07665"/>
<dbReference type="EC" id="4.2.1.96" evidence="3"/>
<feature type="region of interest" description="Disordered" evidence="5">
    <location>
        <begin position="130"/>
        <end position="149"/>
    </location>
</feature>
<keyword evidence="4" id="KW-0456">Lyase</keyword>
<dbReference type="VEuPathDB" id="TriTrypDB:TcBrA4_0020140"/>
<keyword evidence="6" id="KW-1133">Transmembrane helix</keyword>
<comment type="caution">
    <text evidence="7">The sequence shown here is derived from an EMBL/GenBank/DDBJ whole genome shotgun (WGS) entry which is preliminary data.</text>
</comment>
<comment type="similarity">
    <text evidence="2">Belongs to the pterin-4-alpha-carbinolamine dehydratase family.</text>
</comment>
<dbReference type="GO" id="GO:0006729">
    <property type="term" value="P:tetrahydrobiopterin biosynthetic process"/>
    <property type="evidence" value="ECO:0007669"/>
    <property type="project" value="InterPro"/>
</dbReference>
<evidence type="ECO:0000313" key="8">
    <source>
        <dbReference type="Proteomes" id="UP000246078"/>
    </source>
</evidence>
<evidence type="ECO:0000256" key="1">
    <source>
        <dbReference type="ARBA" id="ARBA00001554"/>
    </source>
</evidence>
<evidence type="ECO:0000313" key="7">
    <source>
        <dbReference type="EMBL" id="PWV11484.1"/>
    </source>
</evidence>
<organism evidence="7 8">
    <name type="scientific">Trypanosoma cruzi</name>
    <dbReference type="NCBI Taxonomy" id="5693"/>
    <lineage>
        <taxon>Eukaryota</taxon>
        <taxon>Discoba</taxon>
        <taxon>Euglenozoa</taxon>
        <taxon>Kinetoplastea</taxon>
        <taxon>Metakinetoplastina</taxon>
        <taxon>Trypanosomatida</taxon>
        <taxon>Trypanosomatidae</taxon>
        <taxon>Trypanosoma</taxon>
        <taxon>Schizotrypanum</taxon>
    </lineage>
</organism>
<evidence type="ECO:0000256" key="6">
    <source>
        <dbReference type="SAM" id="Phobius"/>
    </source>
</evidence>
<evidence type="ECO:0000256" key="5">
    <source>
        <dbReference type="SAM" id="MobiDB-lite"/>
    </source>
</evidence>
<name>A0A2V2WYC2_TRYCR</name>
<dbReference type="VEuPathDB" id="TriTrypDB:TcCLB.503773.30"/>
<dbReference type="VEuPathDB" id="TriTrypDB:TcYC6_0063020"/>
<dbReference type="VEuPathDB" id="TriTrypDB:C3747_59g137"/>
<dbReference type="AlphaFoldDB" id="A0A2V2WYC2"/>
<evidence type="ECO:0000256" key="2">
    <source>
        <dbReference type="ARBA" id="ARBA00006472"/>
    </source>
</evidence>
<dbReference type="OrthoDB" id="277398at2759"/>
<dbReference type="SMR" id="A0A2V2WYC2"/>
<comment type="catalytic activity">
    <reaction evidence="1">
        <text>(4aS,6R)-4a-hydroxy-L-erythro-5,6,7,8-tetrahydrobiopterin = (6R)-L-erythro-6,7-dihydrobiopterin + H2O</text>
        <dbReference type="Rhea" id="RHEA:11920"/>
        <dbReference type="ChEBI" id="CHEBI:15377"/>
        <dbReference type="ChEBI" id="CHEBI:15642"/>
        <dbReference type="ChEBI" id="CHEBI:43120"/>
        <dbReference type="EC" id="4.2.1.96"/>
    </reaction>
</comment>
<dbReference type="GO" id="GO:0008124">
    <property type="term" value="F:4-alpha-hydroxytetrahydrobiopterin dehydratase activity"/>
    <property type="evidence" value="ECO:0007669"/>
    <property type="project" value="UniProtKB-EC"/>
</dbReference>
<feature type="transmembrane region" description="Helical" evidence="6">
    <location>
        <begin position="12"/>
        <end position="31"/>
    </location>
</feature>
<dbReference type="VEuPathDB" id="TriTrypDB:TCSYLVIO_010941"/>
<keyword evidence="6" id="KW-0472">Membrane</keyword>
<dbReference type="VEuPathDB" id="TriTrypDB:BCY84_21485"/>
<dbReference type="VEuPathDB" id="TriTrypDB:TcCL_ESM08860"/>
<dbReference type="VEuPathDB" id="TriTrypDB:ECC02_002993"/>
<feature type="compositionally biased region" description="Low complexity" evidence="5">
    <location>
        <begin position="130"/>
        <end position="139"/>
    </location>
</feature>